<name>A0ACB6RRB1_9PLEO</name>
<dbReference type="EMBL" id="MU006732">
    <property type="protein sequence ID" value="KAF2624242.1"/>
    <property type="molecule type" value="Genomic_DNA"/>
</dbReference>
<keyword evidence="2" id="KW-1185">Reference proteome</keyword>
<protein>
    <submittedName>
        <fullName evidence="1">Uncharacterized protein</fullName>
    </submittedName>
</protein>
<proteinExistence type="predicted"/>
<dbReference type="Proteomes" id="UP000799754">
    <property type="component" value="Unassembled WGS sequence"/>
</dbReference>
<gene>
    <name evidence="1" type="ORF">BU25DRAFT_424323</name>
</gene>
<comment type="caution">
    <text evidence="1">The sequence shown here is derived from an EMBL/GenBank/DDBJ whole genome shotgun (WGS) entry which is preliminary data.</text>
</comment>
<evidence type="ECO:0000313" key="1">
    <source>
        <dbReference type="EMBL" id="KAF2624242.1"/>
    </source>
</evidence>
<reference evidence="1" key="1">
    <citation type="journal article" date="2020" name="Stud. Mycol.">
        <title>101 Dothideomycetes genomes: a test case for predicting lifestyles and emergence of pathogens.</title>
        <authorList>
            <person name="Haridas S."/>
            <person name="Albert R."/>
            <person name="Binder M."/>
            <person name="Bloem J."/>
            <person name="Labutti K."/>
            <person name="Salamov A."/>
            <person name="Andreopoulos B."/>
            <person name="Baker S."/>
            <person name="Barry K."/>
            <person name="Bills G."/>
            <person name="Bluhm B."/>
            <person name="Cannon C."/>
            <person name="Castanera R."/>
            <person name="Culley D."/>
            <person name="Daum C."/>
            <person name="Ezra D."/>
            <person name="Gonzalez J."/>
            <person name="Henrissat B."/>
            <person name="Kuo A."/>
            <person name="Liang C."/>
            <person name="Lipzen A."/>
            <person name="Lutzoni F."/>
            <person name="Magnuson J."/>
            <person name="Mondo S."/>
            <person name="Nolan M."/>
            <person name="Ohm R."/>
            <person name="Pangilinan J."/>
            <person name="Park H.-J."/>
            <person name="Ramirez L."/>
            <person name="Alfaro M."/>
            <person name="Sun H."/>
            <person name="Tritt A."/>
            <person name="Yoshinaga Y."/>
            <person name="Zwiers L.-H."/>
            <person name="Turgeon B."/>
            <person name="Goodwin S."/>
            <person name="Spatafora J."/>
            <person name="Crous P."/>
            <person name="Grigoriev I."/>
        </authorList>
    </citation>
    <scope>NUCLEOTIDE SEQUENCE</scope>
    <source>
        <strain evidence="1">CBS 525.71</strain>
    </source>
</reference>
<accession>A0ACB6RRB1</accession>
<evidence type="ECO:0000313" key="2">
    <source>
        <dbReference type="Proteomes" id="UP000799754"/>
    </source>
</evidence>
<organism evidence="1 2">
    <name type="scientific">Macroventuria anomochaeta</name>
    <dbReference type="NCBI Taxonomy" id="301207"/>
    <lineage>
        <taxon>Eukaryota</taxon>
        <taxon>Fungi</taxon>
        <taxon>Dikarya</taxon>
        <taxon>Ascomycota</taxon>
        <taxon>Pezizomycotina</taxon>
        <taxon>Dothideomycetes</taxon>
        <taxon>Pleosporomycetidae</taxon>
        <taxon>Pleosporales</taxon>
        <taxon>Pleosporineae</taxon>
        <taxon>Didymellaceae</taxon>
        <taxon>Macroventuria</taxon>
    </lineage>
</organism>
<sequence>MWGEEDRQVSVTHILYSPDDQVRSKHTVRMQPEKVGRCLSEDGARRTRVSTLSLARIRSFEELICPLSLGLQMQVDVAEGQPWSIIQKIVCLRRFAHRPPRRPKETIEPSQITCFRSALPHTNICAARRSKRATALKKGSGKKVAVCGPYRMIRGWEAARAAAPWLVTASLGVTLDHDLQVESIADVLYIELLQQDV</sequence>